<organism evidence="1">
    <name type="scientific">marine sediment metagenome</name>
    <dbReference type="NCBI Taxonomy" id="412755"/>
    <lineage>
        <taxon>unclassified sequences</taxon>
        <taxon>metagenomes</taxon>
        <taxon>ecological metagenomes</taxon>
    </lineage>
</organism>
<dbReference type="EMBL" id="LAZR01020590">
    <property type="protein sequence ID" value="KKL88345.1"/>
    <property type="molecule type" value="Genomic_DNA"/>
</dbReference>
<proteinExistence type="predicted"/>
<gene>
    <name evidence="1" type="ORF">LCGC14_1925610</name>
</gene>
<feature type="non-terminal residue" evidence="1">
    <location>
        <position position="1"/>
    </location>
</feature>
<name>A0A0F9I3A0_9ZZZZ</name>
<protein>
    <submittedName>
        <fullName evidence="1">Uncharacterized protein</fullName>
    </submittedName>
</protein>
<reference evidence="1" key="1">
    <citation type="journal article" date="2015" name="Nature">
        <title>Complex archaea that bridge the gap between prokaryotes and eukaryotes.</title>
        <authorList>
            <person name="Spang A."/>
            <person name="Saw J.H."/>
            <person name="Jorgensen S.L."/>
            <person name="Zaremba-Niedzwiedzka K."/>
            <person name="Martijn J."/>
            <person name="Lind A.E."/>
            <person name="van Eijk R."/>
            <person name="Schleper C."/>
            <person name="Guy L."/>
            <person name="Ettema T.J."/>
        </authorList>
    </citation>
    <scope>NUCLEOTIDE SEQUENCE</scope>
</reference>
<comment type="caution">
    <text evidence="1">The sequence shown here is derived from an EMBL/GenBank/DDBJ whole genome shotgun (WGS) entry which is preliminary data.</text>
</comment>
<evidence type="ECO:0000313" key="1">
    <source>
        <dbReference type="EMBL" id="KKL88345.1"/>
    </source>
</evidence>
<accession>A0A0F9I3A0</accession>
<sequence length="119" mass="12579">VTGSYPVIANGTAGWNGWYMLGQKGDFSLTMHKTDDDRVETGLANIRSDTPVDIIVKKSDGSTLGSMNDTFRCKIADPGLSKDPESSIMAAFTGPVAMSPNGNTVARTFSTTDGADRSL</sequence>
<dbReference type="AlphaFoldDB" id="A0A0F9I3A0"/>